<keyword evidence="1" id="KW-0472">Membrane</keyword>
<evidence type="ECO:0000313" key="2">
    <source>
        <dbReference type="EMBL" id="KKK55222.1"/>
    </source>
</evidence>
<proteinExistence type="predicted"/>
<name>A0A0F8WEB9_9ZZZZ</name>
<keyword evidence="1" id="KW-1133">Transmembrane helix</keyword>
<keyword evidence="1" id="KW-0812">Transmembrane</keyword>
<organism evidence="2">
    <name type="scientific">marine sediment metagenome</name>
    <dbReference type="NCBI Taxonomy" id="412755"/>
    <lineage>
        <taxon>unclassified sequences</taxon>
        <taxon>metagenomes</taxon>
        <taxon>ecological metagenomes</taxon>
    </lineage>
</organism>
<feature type="transmembrane region" description="Helical" evidence="1">
    <location>
        <begin position="6"/>
        <end position="27"/>
    </location>
</feature>
<protein>
    <submittedName>
        <fullName evidence="2">Uncharacterized protein</fullName>
    </submittedName>
</protein>
<sequence length="140" mass="15498">MEIVVAGFGAVTGGLSLLMLLIIVGMYKERIDRHERWFNLLVDESLIAAWKGGAVERGSFISKPETLALLPPEIHQICKDSAELIRGGKKDEFQAASDLLMKRLANHNPRIADLSGEFGLTPMEFLGVLTTYTVELAREE</sequence>
<evidence type="ECO:0000256" key="1">
    <source>
        <dbReference type="SAM" id="Phobius"/>
    </source>
</evidence>
<gene>
    <name evidence="2" type="ORF">LCGC14_3076720</name>
</gene>
<dbReference type="EMBL" id="LAZR01065598">
    <property type="protein sequence ID" value="KKK55222.1"/>
    <property type="molecule type" value="Genomic_DNA"/>
</dbReference>
<reference evidence="2" key="1">
    <citation type="journal article" date="2015" name="Nature">
        <title>Complex archaea that bridge the gap between prokaryotes and eukaryotes.</title>
        <authorList>
            <person name="Spang A."/>
            <person name="Saw J.H."/>
            <person name="Jorgensen S.L."/>
            <person name="Zaremba-Niedzwiedzka K."/>
            <person name="Martijn J."/>
            <person name="Lind A.E."/>
            <person name="van Eijk R."/>
            <person name="Schleper C."/>
            <person name="Guy L."/>
            <person name="Ettema T.J."/>
        </authorList>
    </citation>
    <scope>NUCLEOTIDE SEQUENCE</scope>
</reference>
<comment type="caution">
    <text evidence="2">The sequence shown here is derived from an EMBL/GenBank/DDBJ whole genome shotgun (WGS) entry which is preliminary data.</text>
</comment>
<dbReference type="AlphaFoldDB" id="A0A0F8WEB9"/>
<accession>A0A0F8WEB9</accession>